<accession>A0ABD2Q530</accession>
<feature type="domain" description="MCM C-terminal AAA(+) ATPase" evidence="12">
    <location>
        <begin position="463"/>
        <end position="677"/>
    </location>
</feature>
<dbReference type="AlphaFoldDB" id="A0ABD2Q530"/>
<comment type="catalytic activity">
    <reaction evidence="11">
        <text>ATP + H2O = ADP + phosphate + H(+)</text>
        <dbReference type="Rhea" id="RHEA:13065"/>
        <dbReference type="ChEBI" id="CHEBI:15377"/>
        <dbReference type="ChEBI" id="CHEBI:15378"/>
        <dbReference type="ChEBI" id="CHEBI:30616"/>
        <dbReference type="ChEBI" id="CHEBI:43474"/>
        <dbReference type="ChEBI" id="CHEBI:456216"/>
        <dbReference type="EC" id="3.6.4.12"/>
    </reaction>
</comment>
<keyword evidence="4 10" id="KW-0547">Nucleotide-binding</keyword>
<evidence type="ECO:0000256" key="3">
    <source>
        <dbReference type="ARBA" id="ARBA00022705"/>
    </source>
</evidence>
<dbReference type="FunFam" id="3.40.50.300:FF:000217">
    <property type="entry name" value="DNA helicase"/>
    <property type="match status" value="1"/>
</dbReference>
<dbReference type="Gene3D" id="2.20.28.10">
    <property type="match status" value="1"/>
</dbReference>
<dbReference type="FunFam" id="2.20.28.10:FF:000003">
    <property type="entry name" value="DNA helicase"/>
    <property type="match status" value="1"/>
</dbReference>
<keyword evidence="3 11" id="KW-0235">DNA replication</keyword>
<dbReference type="InterPro" id="IPR031327">
    <property type="entry name" value="MCM"/>
</dbReference>
<comment type="subunit">
    <text evidence="11">Component of the MCM2-7 complex.</text>
</comment>
<dbReference type="Pfam" id="PF00493">
    <property type="entry name" value="MCM"/>
    <property type="match status" value="1"/>
</dbReference>
<dbReference type="PRINTS" id="PR01657">
    <property type="entry name" value="MCMFAMILY"/>
</dbReference>
<dbReference type="GO" id="GO:0006260">
    <property type="term" value="P:DNA replication"/>
    <property type="evidence" value="ECO:0007669"/>
    <property type="project" value="UniProtKB-KW"/>
</dbReference>
<evidence type="ECO:0000256" key="7">
    <source>
        <dbReference type="ARBA" id="ARBA00022840"/>
    </source>
</evidence>
<dbReference type="InterPro" id="IPR018525">
    <property type="entry name" value="MCM_CS"/>
</dbReference>
<evidence type="ECO:0000256" key="11">
    <source>
        <dbReference type="RuleBase" id="RU368062"/>
    </source>
</evidence>
<dbReference type="InterPro" id="IPR041562">
    <property type="entry name" value="MCM_lid"/>
</dbReference>
<evidence type="ECO:0000313" key="14">
    <source>
        <dbReference type="Proteomes" id="UP001626550"/>
    </source>
</evidence>
<dbReference type="InterPro" id="IPR027417">
    <property type="entry name" value="P-loop_NTPase"/>
</dbReference>
<dbReference type="GO" id="GO:0003678">
    <property type="term" value="F:DNA helicase activity"/>
    <property type="evidence" value="ECO:0007669"/>
    <property type="project" value="UniProtKB-UniRule"/>
</dbReference>
<dbReference type="PROSITE" id="PS00847">
    <property type="entry name" value="MCM_1"/>
    <property type="match status" value="1"/>
</dbReference>
<dbReference type="InterPro" id="IPR012340">
    <property type="entry name" value="NA-bd_OB-fold"/>
</dbReference>
<evidence type="ECO:0000256" key="5">
    <source>
        <dbReference type="ARBA" id="ARBA00022801"/>
    </source>
</evidence>
<keyword evidence="8 10" id="KW-0238">DNA-binding</keyword>
<dbReference type="GO" id="GO:0005634">
    <property type="term" value="C:nucleus"/>
    <property type="evidence" value="ECO:0007669"/>
    <property type="project" value="UniProtKB-SubCell"/>
</dbReference>
<evidence type="ECO:0000256" key="2">
    <source>
        <dbReference type="ARBA" id="ARBA00008010"/>
    </source>
</evidence>
<keyword evidence="5 11" id="KW-0378">Hydrolase</keyword>
<evidence type="ECO:0000256" key="8">
    <source>
        <dbReference type="ARBA" id="ARBA00023125"/>
    </source>
</evidence>
<dbReference type="PANTHER" id="PTHR11630:SF66">
    <property type="entry name" value="DNA REPLICATION LICENSING FACTOR MCM4"/>
    <property type="match status" value="1"/>
</dbReference>
<comment type="function">
    <text evidence="11">Acts as component of the MCM2-7 complex (MCM complex) which is the replicative helicase essential for 'once per cell cycle' DNA replication initiation and elongation in eukaryotic cells. The active ATPase sites in the MCM2-7 ring are formed through the interaction surfaces of two neighboring subunits such that a critical structure of a conserved arginine finger motif is provided in trans relative to the ATP-binding site of the Walker A box of the adjacent subunit. The six ATPase active sites, however, are likely to contribute differentially to the complex helicase activity.</text>
</comment>
<name>A0ABD2Q530_9PLAT</name>
<dbReference type="Pfam" id="PF17207">
    <property type="entry name" value="MCM_OB"/>
    <property type="match status" value="1"/>
</dbReference>
<evidence type="ECO:0000256" key="4">
    <source>
        <dbReference type="ARBA" id="ARBA00022741"/>
    </source>
</evidence>
<sequence>MGKSVTPALVNLEKIKRCLALLVAQHATDATNKQSNLLVMLRELRRVRVLPLVLAEDADDEMLNLRAVFQSKEPRSGLHTSEIDPGSAMSYSEVSSVAGYANQLSSIRPGVNDDTAFRTMLSATGQHTGGSGMDTTVSSTTQAVVYGTDVNIAKILDRFKRFIVSFCPADVSNEACLMTGATVDPARPLYMQRLEDLAMSGQSNLDVNLEHVQSFRQDLHDQIVTFPKEVIPACDAALHALFVERFRDTQLERPLQTRPFNCSRSRLLRNLDPDDLDQLVSVRGLVIRTSAIIPEMMRAEFKCFICGACAGSVCERGRIQEPDACARCHSRHSSQIQHNRCIFVDKQLVKLQESPEDMPASQTPHTVNLYSHEDLVDKVQPGDRVTVTGIYRAVPLKTNNRMRTLKAIYKTYVDVLHFKVERGDRERDPMEMPSQVQSQRGGDRFLTEERITAIHALSEKPDLYERLATAIAPSIYENEDVKKGILLQLFSGSRKDFSDRGRGHFRAEINMLLCGDPGTSKSQLLQYVFNLAPRSQYTSGKGSSAVGLTAYVTKDPETRQLSLQTGALVLADNGVCCIDEFDKMSDSTRSVLHEVMEQQTLSIAKAGILCQLNARTSILAAANPVGSKWDAHKTIIDNIQVCLSRVNNSDHSSGDSSVGRAEDCSNETYDKRLARHLVSLYFKPAEQVNSAAAETGNSDVMQDMEILKDYISYAKANINPTLSDEAGEYLVREYVSMRQLGAKKGNISAYPRQLESLIRLSEAHAKMRLSNTVTADDCREARRLQLEALKQTAIDPVTGMFDMNILTTGMSSASRKKREEMGIAILALLEERPRVMTFNYNKLLEDLRAHSDKMITRESFEDGLIYLRSSNRIDWAGLTIRKH</sequence>
<keyword evidence="6 11" id="KW-0347">Helicase</keyword>
<comment type="subcellular location">
    <subcellularLocation>
        <location evidence="1">Nucleus</location>
    </subcellularLocation>
</comment>
<dbReference type="InterPro" id="IPR008047">
    <property type="entry name" value="MCM_4"/>
</dbReference>
<gene>
    <name evidence="13" type="primary">MCM4</name>
    <name evidence="13" type="ORF">Ciccas_006857</name>
</gene>
<dbReference type="Gene3D" id="2.40.50.140">
    <property type="entry name" value="Nucleic acid-binding proteins"/>
    <property type="match status" value="1"/>
</dbReference>
<evidence type="ECO:0000256" key="9">
    <source>
        <dbReference type="ARBA" id="ARBA00023242"/>
    </source>
</evidence>
<dbReference type="InterPro" id="IPR001208">
    <property type="entry name" value="MCM_dom"/>
</dbReference>
<evidence type="ECO:0000313" key="13">
    <source>
        <dbReference type="EMBL" id="KAL3314523.1"/>
    </source>
</evidence>
<comment type="caution">
    <text evidence="13">The sequence shown here is derived from an EMBL/GenBank/DDBJ whole genome shotgun (WGS) entry which is preliminary data.</text>
</comment>
<evidence type="ECO:0000256" key="10">
    <source>
        <dbReference type="RuleBase" id="RU004070"/>
    </source>
</evidence>
<dbReference type="SUPFAM" id="SSF52540">
    <property type="entry name" value="P-loop containing nucleoside triphosphate hydrolases"/>
    <property type="match status" value="1"/>
</dbReference>
<dbReference type="PRINTS" id="PR01660">
    <property type="entry name" value="MCMPROTEIN4"/>
</dbReference>
<dbReference type="GO" id="GO:0005524">
    <property type="term" value="F:ATP binding"/>
    <property type="evidence" value="ECO:0007669"/>
    <property type="project" value="UniProtKB-UniRule"/>
</dbReference>
<evidence type="ECO:0000256" key="1">
    <source>
        <dbReference type="ARBA" id="ARBA00004123"/>
    </source>
</evidence>
<dbReference type="PROSITE" id="PS50051">
    <property type="entry name" value="MCM_2"/>
    <property type="match status" value="1"/>
</dbReference>
<dbReference type="Proteomes" id="UP001626550">
    <property type="component" value="Unassembled WGS sequence"/>
</dbReference>
<dbReference type="EC" id="3.6.4.12" evidence="11"/>
<organism evidence="13 14">
    <name type="scientific">Cichlidogyrus casuarinus</name>
    <dbReference type="NCBI Taxonomy" id="1844966"/>
    <lineage>
        <taxon>Eukaryota</taxon>
        <taxon>Metazoa</taxon>
        <taxon>Spiralia</taxon>
        <taxon>Lophotrochozoa</taxon>
        <taxon>Platyhelminthes</taxon>
        <taxon>Monogenea</taxon>
        <taxon>Monopisthocotylea</taxon>
        <taxon>Dactylogyridea</taxon>
        <taxon>Ancyrocephalidae</taxon>
        <taxon>Cichlidogyrus</taxon>
    </lineage>
</organism>
<dbReference type="Pfam" id="PF14551">
    <property type="entry name" value="MCM_N"/>
    <property type="match status" value="1"/>
</dbReference>
<keyword evidence="14" id="KW-1185">Reference proteome</keyword>
<dbReference type="SUPFAM" id="SSF50249">
    <property type="entry name" value="Nucleic acid-binding proteins"/>
    <property type="match status" value="1"/>
</dbReference>
<evidence type="ECO:0000259" key="12">
    <source>
        <dbReference type="PROSITE" id="PS50051"/>
    </source>
</evidence>
<dbReference type="EMBL" id="JBJKFK010000972">
    <property type="protein sequence ID" value="KAL3314523.1"/>
    <property type="molecule type" value="Genomic_DNA"/>
</dbReference>
<comment type="similarity">
    <text evidence="2 10">Belongs to the MCM family.</text>
</comment>
<dbReference type="GO" id="GO:0003677">
    <property type="term" value="F:DNA binding"/>
    <property type="evidence" value="ECO:0007669"/>
    <property type="project" value="UniProtKB-KW"/>
</dbReference>
<dbReference type="SMART" id="SM00350">
    <property type="entry name" value="MCM"/>
    <property type="match status" value="1"/>
</dbReference>
<protein>
    <recommendedName>
        <fullName evidence="11">DNA replication licensing factor MCM4</fullName>
        <ecNumber evidence="11">3.6.4.12</ecNumber>
    </recommendedName>
</protein>
<keyword evidence="7 10" id="KW-0067">ATP-binding</keyword>
<evidence type="ECO:0000256" key="6">
    <source>
        <dbReference type="ARBA" id="ARBA00022806"/>
    </source>
</evidence>
<dbReference type="InterPro" id="IPR027925">
    <property type="entry name" value="MCM_N"/>
</dbReference>
<dbReference type="Gene3D" id="3.40.50.300">
    <property type="entry name" value="P-loop containing nucleotide triphosphate hydrolases"/>
    <property type="match status" value="1"/>
</dbReference>
<dbReference type="GO" id="GO:0042555">
    <property type="term" value="C:MCM complex"/>
    <property type="evidence" value="ECO:0007669"/>
    <property type="project" value="UniProtKB-UniRule"/>
</dbReference>
<reference evidence="13 14" key="1">
    <citation type="submission" date="2024-11" db="EMBL/GenBank/DDBJ databases">
        <title>Adaptive evolution of stress response genes in parasites aligns with host niche diversity.</title>
        <authorList>
            <person name="Hahn C."/>
            <person name="Resl P."/>
        </authorList>
    </citation>
    <scope>NUCLEOTIDE SEQUENCE [LARGE SCALE GENOMIC DNA]</scope>
    <source>
        <strain evidence="13">EGGRZ-B1_66</strain>
        <tissue evidence="13">Body</tissue>
    </source>
</reference>
<dbReference type="GO" id="GO:0016787">
    <property type="term" value="F:hydrolase activity"/>
    <property type="evidence" value="ECO:0007669"/>
    <property type="project" value="UniProtKB-KW"/>
</dbReference>
<dbReference type="Gene3D" id="3.30.1640.10">
    <property type="entry name" value="mini-chromosome maintenance (MCM) complex, chain A, domain 1"/>
    <property type="match status" value="1"/>
</dbReference>
<dbReference type="PANTHER" id="PTHR11630">
    <property type="entry name" value="DNA REPLICATION LICENSING FACTOR MCM FAMILY MEMBER"/>
    <property type="match status" value="1"/>
</dbReference>
<dbReference type="Pfam" id="PF17855">
    <property type="entry name" value="MCM_lid"/>
    <property type="match status" value="1"/>
</dbReference>
<keyword evidence="9 11" id="KW-0539">Nucleus</keyword>
<dbReference type="InterPro" id="IPR033762">
    <property type="entry name" value="MCM_OB"/>
</dbReference>
<proteinExistence type="inferred from homology"/>